<dbReference type="InterPro" id="IPR019826">
    <property type="entry name" value="Carboxylesterase_B_AS"/>
</dbReference>
<organism evidence="5 6">
    <name type="scientific">Sphingomonas natans</name>
    <dbReference type="NCBI Taxonomy" id="3063330"/>
    <lineage>
        <taxon>Bacteria</taxon>
        <taxon>Pseudomonadati</taxon>
        <taxon>Pseudomonadota</taxon>
        <taxon>Alphaproteobacteria</taxon>
        <taxon>Sphingomonadales</taxon>
        <taxon>Sphingomonadaceae</taxon>
        <taxon>Sphingomonas</taxon>
    </lineage>
</organism>
<comment type="caution">
    <text evidence="5">The sequence shown here is derived from an EMBL/GenBank/DDBJ whole genome shotgun (WGS) entry which is preliminary data.</text>
</comment>
<feature type="domain" description="Carboxylesterase type B" evidence="4">
    <location>
        <begin position="29"/>
        <end position="537"/>
    </location>
</feature>
<evidence type="ECO:0000313" key="5">
    <source>
        <dbReference type="EMBL" id="MDO6415257.1"/>
    </source>
</evidence>
<name>A0ABT8YB83_9SPHN</name>
<protein>
    <recommendedName>
        <fullName evidence="3">Carboxylic ester hydrolase</fullName>
        <ecNumber evidence="3">3.1.1.-</ecNumber>
    </recommendedName>
</protein>
<dbReference type="PROSITE" id="PS00122">
    <property type="entry name" value="CARBOXYLESTERASE_B_1"/>
    <property type="match status" value="1"/>
</dbReference>
<dbReference type="InterPro" id="IPR029058">
    <property type="entry name" value="AB_hydrolase_fold"/>
</dbReference>
<dbReference type="Proteomes" id="UP001169764">
    <property type="component" value="Unassembled WGS sequence"/>
</dbReference>
<evidence type="ECO:0000256" key="2">
    <source>
        <dbReference type="ARBA" id="ARBA00022801"/>
    </source>
</evidence>
<evidence type="ECO:0000256" key="3">
    <source>
        <dbReference type="RuleBase" id="RU361235"/>
    </source>
</evidence>
<dbReference type="PANTHER" id="PTHR43142">
    <property type="entry name" value="CARBOXYLIC ESTER HYDROLASE"/>
    <property type="match status" value="1"/>
</dbReference>
<keyword evidence="3" id="KW-0732">Signal</keyword>
<feature type="signal peptide" evidence="3">
    <location>
        <begin position="1"/>
        <end position="24"/>
    </location>
</feature>
<evidence type="ECO:0000256" key="1">
    <source>
        <dbReference type="ARBA" id="ARBA00005964"/>
    </source>
</evidence>
<keyword evidence="6" id="KW-1185">Reference proteome</keyword>
<dbReference type="InterPro" id="IPR002018">
    <property type="entry name" value="CarbesteraseB"/>
</dbReference>
<proteinExistence type="inferred from homology"/>
<reference evidence="5" key="1">
    <citation type="submission" date="2023-07" db="EMBL/GenBank/DDBJ databases">
        <authorList>
            <person name="Kim M."/>
        </authorList>
    </citation>
    <scope>NUCLEOTIDE SEQUENCE</scope>
    <source>
        <strain evidence="5">BIUV-7</strain>
    </source>
</reference>
<dbReference type="Gene3D" id="3.40.50.1820">
    <property type="entry name" value="alpha/beta hydrolase"/>
    <property type="match status" value="1"/>
</dbReference>
<dbReference type="PANTHER" id="PTHR43142:SF1">
    <property type="entry name" value="CARBOXYLIC ESTER HYDROLASE"/>
    <property type="match status" value="1"/>
</dbReference>
<sequence length="543" mass="57608">MELTRRGLIGAAGPMLLLSGRALAAIGDAIAETEGGKIRGAVIGGVRIYRGIPYAGSVSGENRFKPAGRVKPWVGVRDAALPGAPSIQPPDGTFGIDEPAPAEDCLNLTVWTPANDGNRRPVMFYSHGGGFSSGSSASVLQDGANLARLYDVVVVATNHRLGLLGYLYLDGIAGSDYAGSGNCGMLDIIAALGWVSRNIDRFGGDPSNVMIFGESGGGAKTSCLYAMPGAAPHFNKASIESGPGIRMTEAEDATRLTEKVLSELGIGTRDWRRLLNVPAAKLLELQLRLSGMPNDATARGGNPGGGLPAMRFSPVVDGKALPAHPFGPAAPAISRNKPLIVGYNRDEAAFFAFLSGDVGMFNVDEAGLRKRLRPLFTDYEQVIATYRRSRPAASPADILIAVQSARFAGIGSVAIAERKAAEQSAPAFAYIFNYPLETVMPGANRPLGPMHALEIPFKFNNVDAKIHGSVLAGKRSERYVAGHAMSEMWATFARTGVPGAVGQPKWPAYSLDRRPTMIIDAACQVKDDPYGEERLFWQRRANA</sequence>
<dbReference type="SUPFAM" id="SSF53474">
    <property type="entry name" value="alpha/beta-Hydrolases"/>
    <property type="match status" value="1"/>
</dbReference>
<gene>
    <name evidence="5" type="ORF">Q4F19_12765</name>
</gene>
<keyword evidence="2 3" id="KW-0378">Hydrolase</keyword>
<accession>A0ABT8YB83</accession>
<feature type="chain" id="PRO_5045005816" description="Carboxylic ester hydrolase" evidence="3">
    <location>
        <begin position="25"/>
        <end position="543"/>
    </location>
</feature>
<evidence type="ECO:0000259" key="4">
    <source>
        <dbReference type="Pfam" id="PF00135"/>
    </source>
</evidence>
<dbReference type="RefSeq" id="WP_303543141.1">
    <property type="nucleotide sequence ID" value="NZ_JAUOTP010000005.1"/>
</dbReference>
<dbReference type="EMBL" id="JAUOTP010000005">
    <property type="protein sequence ID" value="MDO6415257.1"/>
    <property type="molecule type" value="Genomic_DNA"/>
</dbReference>
<evidence type="ECO:0000313" key="6">
    <source>
        <dbReference type="Proteomes" id="UP001169764"/>
    </source>
</evidence>
<dbReference type="Pfam" id="PF00135">
    <property type="entry name" value="COesterase"/>
    <property type="match status" value="1"/>
</dbReference>
<comment type="similarity">
    <text evidence="1 3">Belongs to the type-B carboxylesterase/lipase family.</text>
</comment>
<dbReference type="EC" id="3.1.1.-" evidence="3"/>